<comment type="similarity">
    <text evidence="7">Belongs to the transglycosylase MltG family.</text>
</comment>
<dbReference type="RefSeq" id="WP_222580382.1">
    <property type="nucleotide sequence ID" value="NZ_JAHVHU010000010.1"/>
</dbReference>
<evidence type="ECO:0000256" key="2">
    <source>
        <dbReference type="ARBA" id="ARBA00022692"/>
    </source>
</evidence>
<dbReference type="Pfam" id="PF02618">
    <property type="entry name" value="YceG"/>
    <property type="match status" value="1"/>
</dbReference>
<organism evidence="8 9">
    <name type="scientific">Membranihabitans marinus</name>
    <dbReference type="NCBI Taxonomy" id="1227546"/>
    <lineage>
        <taxon>Bacteria</taxon>
        <taxon>Pseudomonadati</taxon>
        <taxon>Bacteroidota</taxon>
        <taxon>Saprospiria</taxon>
        <taxon>Saprospirales</taxon>
        <taxon>Saprospiraceae</taxon>
        <taxon>Membranihabitans</taxon>
    </lineage>
</organism>
<evidence type="ECO:0000256" key="1">
    <source>
        <dbReference type="ARBA" id="ARBA00022475"/>
    </source>
</evidence>
<keyword evidence="3 7" id="KW-1133">Transmembrane helix</keyword>
<dbReference type="GO" id="GO:0071555">
    <property type="term" value="P:cell wall organization"/>
    <property type="evidence" value="ECO:0007669"/>
    <property type="project" value="UniProtKB-KW"/>
</dbReference>
<keyword evidence="2 7" id="KW-0812">Transmembrane</keyword>
<evidence type="ECO:0000256" key="4">
    <source>
        <dbReference type="ARBA" id="ARBA00023136"/>
    </source>
</evidence>
<reference evidence="8" key="1">
    <citation type="submission" date="2021-06" db="EMBL/GenBank/DDBJ databases">
        <title>44 bacteria genomes isolated from Dapeng, Shenzhen.</title>
        <authorList>
            <person name="Zheng W."/>
            <person name="Yu S."/>
            <person name="Huang Y."/>
        </authorList>
    </citation>
    <scope>NUCLEOTIDE SEQUENCE</scope>
    <source>
        <strain evidence="8">DP5N28-2</strain>
    </source>
</reference>
<dbReference type="EC" id="4.2.2.29" evidence="7"/>
<evidence type="ECO:0000256" key="3">
    <source>
        <dbReference type="ARBA" id="ARBA00022989"/>
    </source>
</evidence>
<evidence type="ECO:0000313" key="8">
    <source>
        <dbReference type="EMBL" id="MBY5958847.1"/>
    </source>
</evidence>
<dbReference type="PANTHER" id="PTHR30518">
    <property type="entry name" value="ENDOLYTIC MUREIN TRANSGLYCOSYLASE"/>
    <property type="match status" value="1"/>
</dbReference>
<proteinExistence type="inferred from homology"/>
<dbReference type="EMBL" id="JAHVHU010000010">
    <property type="protein sequence ID" value="MBY5958847.1"/>
    <property type="molecule type" value="Genomic_DNA"/>
</dbReference>
<feature type="site" description="Important for catalytic activity" evidence="7">
    <location>
        <position position="218"/>
    </location>
</feature>
<keyword evidence="4 7" id="KW-0472">Membrane</keyword>
<dbReference type="NCBIfam" id="TIGR00247">
    <property type="entry name" value="endolytic transglycosylase MltG"/>
    <property type="match status" value="1"/>
</dbReference>
<dbReference type="HAMAP" id="MF_02065">
    <property type="entry name" value="MltG"/>
    <property type="match status" value="1"/>
</dbReference>
<dbReference type="Gene3D" id="3.30.160.60">
    <property type="entry name" value="Classic Zinc Finger"/>
    <property type="match status" value="1"/>
</dbReference>
<dbReference type="GO" id="GO:0008932">
    <property type="term" value="F:lytic endotransglycosylase activity"/>
    <property type="evidence" value="ECO:0007669"/>
    <property type="project" value="UniProtKB-UniRule"/>
</dbReference>
<dbReference type="GO" id="GO:0009252">
    <property type="term" value="P:peptidoglycan biosynthetic process"/>
    <property type="evidence" value="ECO:0007669"/>
    <property type="project" value="UniProtKB-UniRule"/>
</dbReference>
<dbReference type="PANTHER" id="PTHR30518:SF2">
    <property type="entry name" value="ENDOLYTIC MUREIN TRANSGLYCOSYLASE"/>
    <property type="match status" value="1"/>
</dbReference>
<dbReference type="Proteomes" id="UP000753961">
    <property type="component" value="Unassembled WGS sequence"/>
</dbReference>
<name>A0A953I043_9BACT</name>
<evidence type="ECO:0000256" key="7">
    <source>
        <dbReference type="HAMAP-Rule" id="MF_02065"/>
    </source>
</evidence>
<evidence type="ECO:0000313" key="9">
    <source>
        <dbReference type="Proteomes" id="UP000753961"/>
    </source>
</evidence>
<gene>
    <name evidence="7 8" type="primary">mltG</name>
    <name evidence="8" type="ORF">KUV50_11915</name>
</gene>
<comment type="catalytic activity">
    <reaction evidence="7">
        <text>a peptidoglycan chain = a peptidoglycan chain with N-acetyl-1,6-anhydromuramyl-[peptide] at the reducing end + a peptidoglycan chain with N-acetylglucosamine at the non-reducing end.</text>
        <dbReference type="EC" id="4.2.2.29"/>
    </reaction>
</comment>
<dbReference type="AlphaFoldDB" id="A0A953I043"/>
<accession>A0A953I043</accession>
<protein>
    <recommendedName>
        <fullName evidence="7">Endolytic murein transglycosylase</fullName>
        <ecNumber evidence="7">4.2.2.29</ecNumber>
    </recommendedName>
    <alternativeName>
        <fullName evidence="7">Peptidoglycan lytic transglycosylase</fullName>
    </alternativeName>
    <alternativeName>
        <fullName evidence="7">Peptidoglycan polymerization terminase</fullName>
    </alternativeName>
</protein>
<keyword evidence="5 7" id="KW-0456">Lyase</keyword>
<keyword evidence="1 7" id="KW-1003">Cell membrane</keyword>
<dbReference type="GO" id="GO:0005886">
    <property type="term" value="C:plasma membrane"/>
    <property type="evidence" value="ECO:0007669"/>
    <property type="project" value="UniProtKB-UniRule"/>
</dbReference>
<sequence length="341" mass="39015">MKWWWAIGSLFLLGSIVAGWMGYQYYQALFAVNIDKSQSGILYIYPGTNADSLKTRLENHLIHPSTFQRAAKAMKFKDEDLEVGRYNIHAVQTNRELINLLRAGRKEAVNVVIHNERDVELISGKLDQYFLMDSTEILNCLTNSPILKKAGFSADSLLTLFIPNTYQMYWSTSCEKLANRLIREHGQFWSQKNRKAKADAQGLSPKEVYTLASIVDRETLAAREKPIVARLYLNRLKNNIPLQADPTVVFANKIFDTRRVLYKHLELDSPYNTYMYAGLPPGPIGIASISGIDAVLNPDDNKYLYMVAKPDNSGLHNFSTTLSQHNRYARQYQRWLNQRGL</sequence>
<comment type="function">
    <text evidence="7">Functions as a peptidoglycan terminase that cleaves nascent peptidoglycan strands endolytically to terminate their elongation.</text>
</comment>
<evidence type="ECO:0000256" key="5">
    <source>
        <dbReference type="ARBA" id="ARBA00023239"/>
    </source>
</evidence>
<keyword evidence="9" id="KW-1185">Reference proteome</keyword>
<keyword evidence="6 7" id="KW-0961">Cell wall biogenesis/degradation</keyword>
<comment type="caution">
    <text evidence="8">The sequence shown here is derived from an EMBL/GenBank/DDBJ whole genome shotgun (WGS) entry which is preliminary data.</text>
</comment>
<evidence type="ECO:0000256" key="6">
    <source>
        <dbReference type="ARBA" id="ARBA00023316"/>
    </source>
</evidence>
<dbReference type="InterPro" id="IPR003770">
    <property type="entry name" value="MLTG-like"/>
</dbReference>